<feature type="transmembrane region" description="Helical" evidence="4">
    <location>
        <begin position="140"/>
        <end position="159"/>
    </location>
</feature>
<dbReference type="STRING" id="94128.A0A2A3EKR7"/>
<proteinExistence type="inferred from homology"/>
<organism evidence="6 7">
    <name type="scientific">Apis cerana cerana</name>
    <name type="common">Oriental honeybee</name>
    <dbReference type="NCBI Taxonomy" id="94128"/>
    <lineage>
        <taxon>Eukaryota</taxon>
        <taxon>Metazoa</taxon>
        <taxon>Ecdysozoa</taxon>
        <taxon>Arthropoda</taxon>
        <taxon>Hexapoda</taxon>
        <taxon>Insecta</taxon>
        <taxon>Pterygota</taxon>
        <taxon>Neoptera</taxon>
        <taxon>Endopterygota</taxon>
        <taxon>Hymenoptera</taxon>
        <taxon>Apocrita</taxon>
        <taxon>Aculeata</taxon>
        <taxon>Apoidea</taxon>
        <taxon>Anthophila</taxon>
        <taxon>Apidae</taxon>
        <taxon>Apis</taxon>
    </lineage>
</organism>
<keyword evidence="4" id="KW-0813">Transport</keyword>
<name>A0A2A3EKR7_APICC</name>
<dbReference type="AlphaFoldDB" id="A0A2A3EKR7"/>
<dbReference type="PANTHER" id="PTHR12483:SF115">
    <property type="entry name" value="COPPER TRANSPORT PROTEIN"/>
    <property type="match status" value="1"/>
</dbReference>
<dbReference type="PANTHER" id="PTHR12483">
    <property type="entry name" value="SOLUTE CARRIER FAMILY 31 COPPER TRANSPORTERS"/>
    <property type="match status" value="1"/>
</dbReference>
<evidence type="ECO:0000256" key="1">
    <source>
        <dbReference type="ARBA" id="ARBA00022692"/>
    </source>
</evidence>
<dbReference type="InterPro" id="IPR007274">
    <property type="entry name" value="Cop_transporter"/>
</dbReference>
<keyword evidence="4" id="KW-0186">Copper</keyword>
<keyword evidence="4" id="KW-0406">Ion transport</keyword>
<feature type="transmembrane region" description="Helical" evidence="4">
    <location>
        <begin position="115"/>
        <end position="133"/>
    </location>
</feature>
<feature type="region of interest" description="Disordered" evidence="5">
    <location>
        <begin position="1"/>
        <end position="53"/>
    </location>
</feature>
<dbReference type="Pfam" id="PF04145">
    <property type="entry name" value="Ctr"/>
    <property type="match status" value="1"/>
</dbReference>
<feature type="compositionally biased region" description="Basic and acidic residues" evidence="5">
    <location>
        <begin position="37"/>
        <end position="53"/>
    </location>
</feature>
<dbReference type="GO" id="GO:0005375">
    <property type="term" value="F:copper ion transmembrane transporter activity"/>
    <property type="evidence" value="ECO:0007669"/>
    <property type="project" value="UniProtKB-UniRule"/>
</dbReference>
<comment type="subcellular location">
    <subcellularLocation>
        <location evidence="4">Membrane</location>
        <topology evidence="4">Multi-pass membrane protein</topology>
    </subcellularLocation>
</comment>
<protein>
    <recommendedName>
        <fullName evidence="4">Copper transport protein</fullName>
    </recommendedName>
</protein>
<evidence type="ECO:0000313" key="7">
    <source>
        <dbReference type="Proteomes" id="UP000242457"/>
    </source>
</evidence>
<dbReference type="OrthoDB" id="161814at2759"/>
<keyword evidence="4" id="KW-0187">Copper transport</keyword>
<evidence type="ECO:0000313" key="6">
    <source>
        <dbReference type="EMBL" id="PBC31852.1"/>
    </source>
</evidence>
<keyword evidence="2 4" id="KW-1133">Transmembrane helix</keyword>
<evidence type="ECO:0000256" key="4">
    <source>
        <dbReference type="RuleBase" id="RU367022"/>
    </source>
</evidence>
<comment type="similarity">
    <text evidence="4">Belongs to the copper transporter (Ctr) (TC 1.A.56) family. SLC31A subfamily.</text>
</comment>
<reference evidence="6 7" key="1">
    <citation type="submission" date="2014-07" db="EMBL/GenBank/DDBJ databases">
        <title>Genomic and transcriptomic analysis on Apis cerana provide comprehensive insights into honey bee biology.</title>
        <authorList>
            <person name="Diao Q."/>
            <person name="Sun L."/>
            <person name="Zheng H."/>
            <person name="Zheng H."/>
            <person name="Xu S."/>
            <person name="Wang S."/>
            <person name="Zeng Z."/>
            <person name="Hu F."/>
            <person name="Su S."/>
            <person name="Wu J."/>
        </authorList>
    </citation>
    <scope>NUCLEOTIDE SEQUENCE [LARGE SCALE GENOMIC DNA]</scope>
    <source>
        <tissue evidence="6">Pupae without intestine</tissue>
    </source>
</reference>
<keyword evidence="3 4" id="KW-0472">Membrane</keyword>
<gene>
    <name evidence="6" type="ORF">APICC_09051</name>
</gene>
<evidence type="ECO:0000256" key="2">
    <source>
        <dbReference type="ARBA" id="ARBA00022989"/>
    </source>
</evidence>
<evidence type="ECO:0000256" key="3">
    <source>
        <dbReference type="ARBA" id="ARBA00023136"/>
    </source>
</evidence>
<keyword evidence="7" id="KW-1185">Reference proteome</keyword>
<evidence type="ECO:0000256" key="5">
    <source>
        <dbReference type="SAM" id="MobiDB-lite"/>
    </source>
</evidence>
<dbReference type="EMBL" id="KZ288227">
    <property type="protein sequence ID" value="PBC31852.1"/>
    <property type="molecule type" value="Genomic_DNA"/>
</dbReference>
<feature type="compositionally biased region" description="Acidic residues" evidence="5">
    <location>
        <begin position="27"/>
        <end position="36"/>
    </location>
</feature>
<keyword evidence="1 4" id="KW-0812">Transmembrane</keyword>
<accession>A0A2A3EKR7</accession>
<sequence length="175" mass="20636">MDGDIVPGRMRKRRQSHVIPREHLCEENGDEDEDEDEQRHEQEHEHKHEYEQEADRRISLKANIGPNRETLMSFHMGENEVILFDEWHPVDWQGLGWSMTIALSFNFRTLLFSKIHFLQTIIHIIQLVIGYCLMLIFMTYNIWLCIAVALGTGLGYWLFSWDKSNGDSDDCCLKI</sequence>
<dbReference type="GO" id="GO:0016020">
    <property type="term" value="C:membrane"/>
    <property type="evidence" value="ECO:0007669"/>
    <property type="project" value="UniProtKB-SubCell"/>
</dbReference>
<dbReference type="Proteomes" id="UP000242457">
    <property type="component" value="Unassembled WGS sequence"/>
</dbReference>